<dbReference type="PROSITE" id="PS50405">
    <property type="entry name" value="GST_CTER"/>
    <property type="match status" value="1"/>
</dbReference>
<dbReference type="FunFam" id="1.20.1050.10:FF:000016">
    <property type="entry name" value="Glutathione S-transferase U9"/>
    <property type="match status" value="1"/>
</dbReference>
<dbReference type="STRING" id="4097.A0A1S3XW37"/>
<evidence type="ECO:0000256" key="6">
    <source>
        <dbReference type="ARBA" id="ARBA00047960"/>
    </source>
</evidence>
<dbReference type="Pfam" id="PF02798">
    <property type="entry name" value="GST_N"/>
    <property type="match status" value="2"/>
</dbReference>
<dbReference type="RefSeq" id="XP_016444084.1">
    <property type="nucleotide sequence ID" value="XM_016588598.1"/>
</dbReference>
<dbReference type="SUPFAM" id="SSF52833">
    <property type="entry name" value="Thioredoxin-like"/>
    <property type="match status" value="2"/>
</dbReference>
<evidence type="ECO:0000256" key="2">
    <source>
        <dbReference type="ARBA" id="ARBA00022575"/>
    </source>
</evidence>
<dbReference type="PaxDb" id="4097-A0A1S3XW37"/>
<dbReference type="SUPFAM" id="SSF47616">
    <property type="entry name" value="GST C-terminal domain-like"/>
    <property type="match status" value="1"/>
</dbReference>
<evidence type="ECO:0000259" key="7">
    <source>
        <dbReference type="PROSITE" id="PS50404"/>
    </source>
</evidence>
<evidence type="ECO:0000256" key="5">
    <source>
        <dbReference type="ARBA" id="ARBA00025743"/>
    </source>
</evidence>
<keyword evidence="2" id="KW-0216">Detoxification</keyword>
<organism evidence="9">
    <name type="scientific">Nicotiana tabacum</name>
    <name type="common">Common tobacco</name>
    <dbReference type="NCBI Taxonomy" id="4097"/>
    <lineage>
        <taxon>Eukaryota</taxon>
        <taxon>Viridiplantae</taxon>
        <taxon>Streptophyta</taxon>
        <taxon>Embryophyta</taxon>
        <taxon>Tracheophyta</taxon>
        <taxon>Spermatophyta</taxon>
        <taxon>Magnoliopsida</taxon>
        <taxon>eudicotyledons</taxon>
        <taxon>Gunneridae</taxon>
        <taxon>Pentapetalae</taxon>
        <taxon>asterids</taxon>
        <taxon>lamiids</taxon>
        <taxon>Solanales</taxon>
        <taxon>Solanaceae</taxon>
        <taxon>Nicotianoideae</taxon>
        <taxon>Nicotianeae</taxon>
        <taxon>Nicotiana</taxon>
    </lineage>
</organism>
<keyword evidence="3" id="KW-0808">Transferase</keyword>
<evidence type="ECO:0000256" key="3">
    <source>
        <dbReference type="ARBA" id="ARBA00022679"/>
    </source>
</evidence>
<dbReference type="CDD" id="cd03058">
    <property type="entry name" value="GST_N_Tau"/>
    <property type="match status" value="1"/>
</dbReference>
<dbReference type="GO" id="GO:0004364">
    <property type="term" value="F:glutathione transferase activity"/>
    <property type="evidence" value="ECO:0000318"/>
    <property type="project" value="GO_Central"/>
</dbReference>
<dbReference type="GO" id="GO:0006749">
    <property type="term" value="P:glutathione metabolic process"/>
    <property type="evidence" value="ECO:0000318"/>
    <property type="project" value="GO_Central"/>
</dbReference>
<dbReference type="PANTHER" id="PTHR11260:SF571">
    <property type="entry name" value="GLUTATHIONE TRANSFERASE"/>
    <property type="match status" value="1"/>
</dbReference>
<dbReference type="InterPro" id="IPR045073">
    <property type="entry name" value="Omega/Tau-like"/>
</dbReference>
<dbReference type="Gene3D" id="3.40.30.10">
    <property type="entry name" value="Glutaredoxin"/>
    <property type="match status" value="2"/>
</dbReference>
<dbReference type="PROSITE" id="PS50404">
    <property type="entry name" value="GST_NTER"/>
    <property type="match status" value="2"/>
</dbReference>
<dbReference type="InterPro" id="IPR045074">
    <property type="entry name" value="GST_C_Tau"/>
</dbReference>
<dbReference type="CDD" id="cd03185">
    <property type="entry name" value="GST_C_Tau"/>
    <property type="match status" value="1"/>
</dbReference>
<feature type="domain" description="GST N-terminal" evidence="7">
    <location>
        <begin position="1"/>
        <end position="46"/>
    </location>
</feature>
<proteinExistence type="inferred from homology"/>
<dbReference type="PANTHER" id="PTHR11260">
    <property type="entry name" value="GLUTATHIONE S-TRANSFERASE, GST, SUPERFAMILY, GST DOMAIN CONTAINING"/>
    <property type="match status" value="1"/>
</dbReference>
<protein>
    <recommendedName>
        <fullName evidence="1">glutathione transferase</fullName>
        <ecNumber evidence="1">2.5.1.18</ecNumber>
    </recommendedName>
</protein>
<feature type="domain" description="GST N-terminal" evidence="7">
    <location>
        <begin position="95"/>
        <end position="174"/>
    </location>
</feature>
<sequence length="321" mass="36191">MSNKSDLLLISNPVHKKIPVLIHGDKPISESLVIVQYIDETWTNGPTILPSDPHDRAISRFWAAYIDEKAEEIMAKKKILDETKTPSLVEWYDSDFAQTRLHQASPFANRVQIALNIKSVDYEFIQEDMSNKSELLLKSNPVHKKIPVLIHGDKHISESLVIVQYIDETWTNGPSILPSDPHDRAVARFWAAYADDKWLPLMSDLGKAQGEEAKAEVQEKLKEALVPLEMAFVKCSKEKAFFGGENIGYIDIALGCILGWTKAIKIMLGVEIFDVTKTPGLVKWAERFLANKAVKDVILEPEKLVEILKLHLAKRETANAN</sequence>
<comment type="catalytic activity">
    <reaction evidence="6">
        <text>RX + glutathione = an S-substituted glutathione + a halide anion + H(+)</text>
        <dbReference type="Rhea" id="RHEA:16437"/>
        <dbReference type="ChEBI" id="CHEBI:15378"/>
        <dbReference type="ChEBI" id="CHEBI:16042"/>
        <dbReference type="ChEBI" id="CHEBI:17792"/>
        <dbReference type="ChEBI" id="CHEBI:57925"/>
        <dbReference type="ChEBI" id="CHEBI:90779"/>
        <dbReference type="EC" id="2.5.1.18"/>
    </reaction>
</comment>
<evidence type="ECO:0000256" key="4">
    <source>
        <dbReference type="ARBA" id="ARBA00023294"/>
    </source>
</evidence>
<dbReference type="OrthoDB" id="4951845at2759"/>
<dbReference type="Gene3D" id="1.20.1050.10">
    <property type="match status" value="2"/>
</dbReference>
<evidence type="ECO:0000256" key="1">
    <source>
        <dbReference type="ARBA" id="ARBA00012452"/>
    </source>
</evidence>
<accession>A0A1S3XW37</accession>
<dbReference type="InterPro" id="IPR036282">
    <property type="entry name" value="Glutathione-S-Trfase_C_sf"/>
</dbReference>
<dbReference type="GO" id="GO:0005737">
    <property type="term" value="C:cytoplasm"/>
    <property type="evidence" value="ECO:0000318"/>
    <property type="project" value="GO_Central"/>
</dbReference>
<dbReference type="InterPro" id="IPR010987">
    <property type="entry name" value="Glutathione-S-Trfase_C-like"/>
</dbReference>
<dbReference type="SFLD" id="SFLDG01152">
    <property type="entry name" value="Main.3:_Omega-_and_Tau-like"/>
    <property type="match status" value="1"/>
</dbReference>
<comment type="similarity">
    <text evidence="5">Belongs to the GST superfamily. Tau family.</text>
</comment>
<dbReference type="InterPro" id="IPR040079">
    <property type="entry name" value="Glutathione_S-Trfase"/>
</dbReference>
<gene>
    <name evidence="9" type="primary">LOC107769391</name>
</gene>
<dbReference type="FunFam" id="3.40.30.10:FF:000044">
    <property type="entry name" value="Glutathione S-transferase GSTU6"/>
    <property type="match status" value="1"/>
</dbReference>
<dbReference type="GO" id="GO:0009407">
    <property type="term" value="P:toxin catabolic process"/>
    <property type="evidence" value="ECO:0007669"/>
    <property type="project" value="UniProtKB-ARBA"/>
</dbReference>
<dbReference type="InterPro" id="IPR004046">
    <property type="entry name" value="GST_C"/>
</dbReference>
<dbReference type="KEGG" id="nta:107769391"/>
<dbReference type="SFLD" id="SFLDS00019">
    <property type="entry name" value="Glutathione_Transferase_(cytos"/>
    <property type="match status" value="1"/>
</dbReference>
<dbReference type="SFLD" id="SFLDG00358">
    <property type="entry name" value="Main_(cytGST)"/>
    <property type="match status" value="1"/>
</dbReference>
<dbReference type="EC" id="2.5.1.18" evidence="1"/>
<name>A0A1S3XW37_TOBAC</name>
<dbReference type="InterPro" id="IPR004045">
    <property type="entry name" value="Glutathione_S-Trfase_N"/>
</dbReference>
<feature type="domain" description="GST C-terminal" evidence="8">
    <location>
        <begin position="180"/>
        <end position="307"/>
    </location>
</feature>
<dbReference type="Pfam" id="PF00043">
    <property type="entry name" value="GST_C"/>
    <property type="match status" value="1"/>
</dbReference>
<keyword evidence="4" id="KW-0927">Auxin signaling pathway</keyword>
<evidence type="ECO:0000313" key="9">
    <source>
        <dbReference type="RefSeq" id="XP_016444084.1"/>
    </source>
</evidence>
<reference evidence="9" key="1">
    <citation type="submission" date="2025-08" db="UniProtKB">
        <authorList>
            <consortium name="RefSeq"/>
        </authorList>
    </citation>
    <scope>IDENTIFICATION</scope>
</reference>
<dbReference type="GO" id="GO:0009734">
    <property type="term" value="P:auxin-activated signaling pathway"/>
    <property type="evidence" value="ECO:0007669"/>
    <property type="project" value="UniProtKB-KW"/>
</dbReference>
<dbReference type="AlphaFoldDB" id="A0A1S3XW37"/>
<dbReference type="OMA" id="TPCLLEW"/>
<evidence type="ECO:0000259" key="8">
    <source>
        <dbReference type="PROSITE" id="PS50405"/>
    </source>
</evidence>
<dbReference type="InterPro" id="IPR036249">
    <property type="entry name" value="Thioredoxin-like_sf"/>
</dbReference>
<dbReference type="SMR" id="A0A1S3XW37"/>